<dbReference type="AlphaFoldDB" id="A0A2S1PMQ2"/>
<reference evidence="1" key="1">
    <citation type="journal article" date="2017" name="J. Clin. Microbiol.">
        <title>Comparative phenotypic and genotypic analysis of Edwardsiella spp. isolates from different hosts and geographic origins, with an emphasis on isolates formerly classified as E. tarda and an evaluation of diagnostic methods.</title>
        <authorList>
            <person name="Reichley S.R."/>
            <person name="Ware C."/>
            <person name="Steadman J."/>
            <person name="Gaunt P.S."/>
            <person name="Garcia J.C."/>
            <person name="LaFrentz B.R."/>
            <person name="Thachil A."/>
            <person name="Waldbieser G.C."/>
            <person name="Stine C.B."/>
            <person name="Bujan N."/>
            <person name="Arias C.R."/>
            <person name="Loch T."/>
            <person name="Welch T.J."/>
            <person name="Cipriano R.C."/>
            <person name="Greenway T.E."/>
            <person name="Khoo L.H."/>
            <person name="Wise D.J."/>
            <person name="Lawrence M.L."/>
            <person name="Griffin M.J."/>
        </authorList>
    </citation>
    <scope>NUCLEOTIDE SEQUENCE</scope>
    <source>
        <strain evidence="1">9.4</strain>
        <plasmid evidence="1">p9.4_2</plasmid>
    </source>
</reference>
<organism evidence="1">
    <name type="scientific">Edwardsiella tarda</name>
    <dbReference type="NCBI Taxonomy" id="636"/>
    <lineage>
        <taxon>Bacteria</taxon>
        <taxon>Pseudomonadati</taxon>
        <taxon>Pseudomonadota</taxon>
        <taxon>Gammaproteobacteria</taxon>
        <taxon>Enterobacterales</taxon>
        <taxon>Hafniaceae</taxon>
        <taxon>Edwardsiella</taxon>
    </lineage>
</organism>
<sequence>MLRTEPATLSLPGPCGAAGFHPMSQRQQRACCDLFGRAALTSPAVNLPGFFGATPFRVPRPVVAAGSCSLSYRVPFHRLSPFRLG</sequence>
<protein>
    <submittedName>
        <fullName evidence="1">Uncharacterized protein</fullName>
    </submittedName>
</protein>
<keyword evidence="1" id="KW-0614">Plasmid</keyword>
<evidence type="ECO:0000313" key="1">
    <source>
        <dbReference type="EMBL" id="AWH59731.1"/>
    </source>
</evidence>
<accession>A0A2S1PMQ2</accession>
<geneLocation type="plasmid" evidence="1">
    <name>p9.4_2</name>
</geneLocation>
<dbReference type="EMBL" id="MG228260">
    <property type="protein sequence ID" value="AWH59731.1"/>
    <property type="molecule type" value="Genomic_DNA"/>
</dbReference>
<name>A0A2S1PMQ2_EDWTA</name>
<proteinExistence type="predicted"/>